<evidence type="ECO:0000313" key="5">
    <source>
        <dbReference type="Proteomes" id="UP001601442"/>
    </source>
</evidence>
<dbReference type="InterPro" id="IPR020904">
    <property type="entry name" value="Sc_DH/Rdtase_CS"/>
</dbReference>
<keyword evidence="5" id="KW-1185">Reference proteome</keyword>
<dbReference type="EMBL" id="JBIAMT010000005">
    <property type="protein sequence ID" value="MFF0499943.1"/>
    <property type="molecule type" value="Genomic_DNA"/>
</dbReference>
<dbReference type="PRINTS" id="PR00081">
    <property type="entry name" value="GDHRDH"/>
</dbReference>
<dbReference type="PROSITE" id="PS00061">
    <property type="entry name" value="ADH_SHORT"/>
    <property type="match status" value="1"/>
</dbReference>
<keyword evidence="2 4" id="KW-0560">Oxidoreductase</keyword>
<evidence type="ECO:0000313" key="4">
    <source>
        <dbReference type="EMBL" id="MFF0499943.1"/>
    </source>
</evidence>
<protein>
    <submittedName>
        <fullName evidence="4">SDR family NAD(P)-dependent oxidoreductase</fullName>
        <ecNumber evidence="4">1.1.1.-</ecNumber>
    </submittedName>
</protein>
<organism evidence="4 5">
    <name type="scientific">Nocardia aobensis</name>
    <dbReference type="NCBI Taxonomy" id="257277"/>
    <lineage>
        <taxon>Bacteria</taxon>
        <taxon>Bacillati</taxon>
        <taxon>Actinomycetota</taxon>
        <taxon>Actinomycetes</taxon>
        <taxon>Mycobacteriales</taxon>
        <taxon>Nocardiaceae</taxon>
        <taxon>Nocardia</taxon>
    </lineage>
</organism>
<dbReference type="PANTHER" id="PTHR43669:SF3">
    <property type="entry name" value="ALCOHOL DEHYDROGENASE, PUTATIVE (AFU_ORTHOLOGUE AFUA_3G03445)-RELATED"/>
    <property type="match status" value="1"/>
</dbReference>
<dbReference type="Gene3D" id="3.40.50.720">
    <property type="entry name" value="NAD(P)-binding Rossmann-like Domain"/>
    <property type="match status" value="1"/>
</dbReference>
<dbReference type="PRINTS" id="PR00080">
    <property type="entry name" value="SDRFAMILY"/>
</dbReference>
<dbReference type="EC" id="1.1.1.-" evidence="4"/>
<dbReference type="Proteomes" id="UP001601442">
    <property type="component" value="Unassembled WGS sequence"/>
</dbReference>
<sequence length="283" mass="29731">MSIAGKVVIITGATSGVGRGVAEELARRGARVVATGRRQEEGAALEKSVREAGGELLFVQSDVTSEADCERFAEAANDAYGRIDVLVCNAGIVGNPAITNTHEVELDVWNQVVGTNLTGTFLSAKAVLPYMMSQHDGVIFTISSMNSEVPLSRMAAYNSSKAAITQFTRTLAIEYLMWGVRANSILLGAVPGDTNDAVTAGVLEYVTGAPATPEQLESQAQLKGALEEPAERIGAAISHLASDDMSMMTAANIHLDKGVAAGLMTDMSLYMTVSGQWTMGGNQ</sequence>
<dbReference type="PANTHER" id="PTHR43669">
    <property type="entry name" value="5-KETO-D-GLUCONATE 5-REDUCTASE"/>
    <property type="match status" value="1"/>
</dbReference>
<proteinExistence type="inferred from homology"/>
<dbReference type="InterPro" id="IPR002347">
    <property type="entry name" value="SDR_fam"/>
</dbReference>
<dbReference type="Pfam" id="PF00106">
    <property type="entry name" value="adh_short"/>
    <property type="match status" value="1"/>
</dbReference>
<name>A0ABW6P9W0_9NOCA</name>
<dbReference type="InterPro" id="IPR036291">
    <property type="entry name" value="NAD(P)-bd_dom_sf"/>
</dbReference>
<gene>
    <name evidence="4" type="ORF">ACFYU5_26320</name>
</gene>
<comment type="caution">
    <text evidence="4">The sequence shown here is derived from an EMBL/GenBank/DDBJ whole genome shotgun (WGS) entry which is preliminary data.</text>
</comment>
<evidence type="ECO:0000256" key="1">
    <source>
        <dbReference type="ARBA" id="ARBA00006484"/>
    </source>
</evidence>
<evidence type="ECO:0000256" key="2">
    <source>
        <dbReference type="ARBA" id="ARBA00023002"/>
    </source>
</evidence>
<evidence type="ECO:0000256" key="3">
    <source>
        <dbReference type="RuleBase" id="RU000363"/>
    </source>
</evidence>
<dbReference type="GO" id="GO:0016491">
    <property type="term" value="F:oxidoreductase activity"/>
    <property type="evidence" value="ECO:0007669"/>
    <property type="project" value="UniProtKB-KW"/>
</dbReference>
<accession>A0ABW6P9W0</accession>
<reference evidence="4 5" key="1">
    <citation type="submission" date="2024-10" db="EMBL/GenBank/DDBJ databases">
        <title>The Natural Products Discovery Center: Release of the First 8490 Sequenced Strains for Exploring Actinobacteria Biosynthetic Diversity.</title>
        <authorList>
            <person name="Kalkreuter E."/>
            <person name="Kautsar S.A."/>
            <person name="Yang D."/>
            <person name="Bader C.D."/>
            <person name="Teijaro C.N."/>
            <person name="Fluegel L."/>
            <person name="Davis C.M."/>
            <person name="Simpson J.R."/>
            <person name="Lauterbach L."/>
            <person name="Steele A.D."/>
            <person name="Gui C."/>
            <person name="Meng S."/>
            <person name="Li G."/>
            <person name="Viehrig K."/>
            <person name="Ye F."/>
            <person name="Su P."/>
            <person name="Kiefer A.F."/>
            <person name="Nichols A."/>
            <person name="Cepeda A.J."/>
            <person name="Yan W."/>
            <person name="Fan B."/>
            <person name="Jiang Y."/>
            <person name="Adhikari A."/>
            <person name="Zheng C.-J."/>
            <person name="Schuster L."/>
            <person name="Cowan T.M."/>
            <person name="Smanski M.J."/>
            <person name="Chevrette M.G."/>
            <person name="De Carvalho L.P.S."/>
            <person name="Shen B."/>
        </authorList>
    </citation>
    <scope>NUCLEOTIDE SEQUENCE [LARGE SCALE GENOMIC DNA]</scope>
    <source>
        <strain evidence="4 5">NPDC004119</strain>
    </source>
</reference>
<dbReference type="CDD" id="cd05233">
    <property type="entry name" value="SDR_c"/>
    <property type="match status" value="1"/>
</dbReference>
<dbReference type="RefSeq" id="WP_387398855.1">
    <property type="nucleotide sequence ID" value="NZ_JBIAMT010000005.1"/>
</dbReference>
<comment type="similarity">
    <text evidence="1 3">Belongs to the short-chain dehydrogenases/reductases (SDR) family.</text>
</comment>
<dbReference type="SUPFAM" id="SSF51735">
    <property type="entry name" value="NAD(P)-binding Rossmann-fold domains"/>
    <property type="match status" value="1"/>
</dbReference>